<dbReference type="KEGG" id="mkc:kam1_1641"/>
<evidence type="ECO:0008006" key="6">
    <source>
        <dbReference type="Google" id="ProtNLM"/>
    </source>
</evidence>
<name>A0A0C1RMB8_9BACT</name>
<reference evidence="2 4" key="1">
    <citation type="submission" date="2014-08" db="EMBL/GenBank/DDBJ databases">
        <title>Methylacidiphilum kamchatkense strain Kam1 draft genome sequence.</title>
        <authorList>
            <person name="Birkeland N.-K."/>
            <person name="Erikstad H.A."/>
        </authorList>
    </citation>
    <scope>NUCLEOTIDE SEQUENCE [LARGE SCALE GENOMIC DNA]</scope>
    <source>
        <strain evidence="2 4">Kam1</strain>
    </source>
</reference>
<dbReference type="Proteomes" id="UP000315925">
    <property type="component" value="Chromosome"/>
</dbReference>
<accession>A0A0C1RMB8</accession>
<dbReference type="EMBL" id="JQNX01000001">
    <property type="protein sequence ID" value="KIE59187.1"/>
    <property type="molecule type" value="Genomic_DNA"/>
</dbReference>
<feature type="coiled-coil region" evidence="1">
    <location>
        <begin position="81"/>
        <end position="118"/>
    </location>
</feature>
<keyword evidence="1" id="KW-0175">Coiled coil</keyword>
<sequence length="295" mass="34968">MESFRPDIKEAIIQVGWLLNEANWLRKLFMISLSEINENAECEANVTLRSILLAILAGKIYEGIQLFFENNKKHTNLKKLVEKLCRDCQETADRRKKLEKLLTENKKIISNIRHIRNNFAFHYQASLIPAQWPPIVKKETPCLPIYLTDHDGDYLSFLSTIAFFQKLIEPIDQKERQEMEKWDKTKWEEAIEKMGKLILHVSSVYYEFLVHIFSNLLKTYGGDKEEELPISQAPKYNEQVIKFFMHPPSKEELENYKKQLKNRSLRFKVKKFLEYLKKISIWLKGLCRGSQPKRD</sequence>
<evidence type="ECO:0000313" key="5">
    <source>
        <dbReference type="Proteomes" id="UP000315925"/>
    </source>
</evidence>
<dbReference type="EMBL" id="CP037899">
    <property type="protein sequence ID" value="QDQ42856.1"/>
    <property type="molecule type" value="Genomic_DNA"/>
</dbReference>
<dbReference type="AlphaFoldDB" id="A0A0C1RMB8"/>
<evidence type="ECO:0000313" key="3">
    <source>
        <dbReference type="EMBL" id="QDQ42856.1"/>
    </source>
</evidence>
<protein>
    <recommendedName>
        <fullName evidence="6">HEPN AbiU2-like domain-containing protein</fullName>
    </recommendedName>
</protein>
<evidence type="ECO:0000256" key="1">
    <source>
        <dbReference type="SAM" id="Coils"/>
    </source>
</evidence>
<gene>
    <name evidence="2" type="ORF">A946_00150</name>
    <name evidence="3" type="ORF">kam1_1641</name>
</gene>
<proteinExistence type="predicted"/>
<organism evidence="3 5">
    <name type="scientific">Methylacidiphilum kamchatkense Kam1</name>
    <dbReference type="NCBI Taxonomy" id="1202785"/>
    <lineage>
        <taxon>Bacteria</taxon>
        <taxon>Pseudomonadati</taxon>
        <taxon>Verrucomicrobiota</taxon>
        <taxon>Methylacidiphilae</taxon>
        <taxon>Methylacidiphilales</taxon>
        <taxon>Methylacidiphilaceae</taxon>
        <taxon>Methylacidiphilum (ex Ratnadevi et al. 2023)</taxon>
    </lineage>
</organism>
<evidence type="ECO:0000313" key="4">
    <source>
        <dbReference type="Proteomes" id="UP000031594"/>
    </source>
</evidence>
<keyword evidence="4" id="KW-1185">Reference proteome</keyword>
<evidence type="ECO:0000313" key="2">
    <source>
        <dbReference type="EMBL" id="KIE59187.1"/>
    </source>
</evidence>
<dbReference type="Proteomes" id="UP000031594">
    <property type="component" value="Unassembled WGS sequence"/>
</dbReference>
<reference evidence="3" key="2">
    <citation type="journal article" date="2019" name="BMC Genomics">
        <title>Complete genome sequence analysis of the thermoacidophilic verrucomicrobial methanotroph 'Candidatus Methylacidiphilum kamchatkense' strain Kam1 and comparison with its closest relatives.</title>
        <authorList>
            <person name="Kruse T."/>
            <person name="Ratnadevi C.M."/>
            <person name="Erikstad H.A."/>
            <person name="Birkeland N.K."/>
        </authorList>
    </citation>
    <scope>NUCLEOTIDE SEQUENCE</scope>
    <source>
        <strain evidence="3">Kam1</strain>
    </source>
</reference>
<reference evidence="5" key="3">
    <citation type="submission" date="2019-03" db="EMBL/GenBank/DDBJ databases">
        <title>Complete genome of Methylacidiphilum kamchatkense Kam1.</title>
        <authorList>
            <person name="Kruse T."/>
            <person name="Murarilal Ratnadevi C."/>
            <person name="Erikstad H.-A."/>
            <person name="Birkeland N.-K."/>
        </authorList>
    </citation>
    <scope>NUCLEOTIDE SEQUENCE [LARGE SCALE GENOMIC DNA]</scope>
    <source>
        <strain evidence="5">kam1</strain>
    </source>
</reference>